<dbReference type="eggNOG" id="COG2226">
    <property type="taxonomic scope" value="Bacteria"/>
</dbReference>
<dbReference type="STRING" id="1216932.CM240_1042"/>
<protein>
    <recommendedName>
        <fullName evidence="2">HTH merR-type domain-containing protein</fullName>
    </recommendedName>
</protein>
<evidence type="ECO:0000259" key="2">
    <source>
        <dbReference type="PROSITE" id="PS50937"/>
    </source>
</evidence>
<dbReference type="PROSITE" id="PS50937">
    <property type="entry name" value="HTH_MERR_2"/>
    <property type="match status" value="1"/>
</dbReference>
<dbReference type="Proteomes" id="UP000019426">
    <property type="component" value="Chromosome M2/40_rep1"/>
</dbReference>
<dbReference type="Pfam" id="PF13847">
    <property type="entry name" value="Methyltransf_31"/>
    <property type="match status" value="1"/>
</dbReference>
<dbReference type="InterPro" id="IPR029063">
    <property type="entry name" value="SAM-dependent_MTases_sf"/>
</dbReference>
<dbReference type="EMBL" id="HG917868">
    <property type="protein sequence ID" value="CDM68206.1"/>
    <property type="molecule type" value="Genomic_DNA"/>
</dbReference>
<dbReference type="RefSeq" id="WP_044037105.1">
    <property type="nucleotide sequence ID" value="NZ_HG917868.1"/>
</dbReference>
<dbReference type="eggNOG" id="COG0789">
    <property type="taxonomic scope" value="Bacteria"/>
</dbReference>
<dbReference type="InterPro" id="IPR047057">
    <property type="entry name" value="MerR_fam"/>
</dbReference>
<keyword evidence="4" id="KW-1185">Reference proteome</keyword>
<dbReference type="Gene3D" id="1.10.1660.10">
    <property type="match status" value="1"/>
</dbReference>
<reference evidence="3 4" key="1">
    <citation type="submission" date="2013-11" db="EMBL/GenBank/DDBJ databases">
        <title>Complete genome sequence of Clostridum sp. M2/40.</title>
        <authorList>
            <person name="Wibberg D."/>
            <person name="Puehler A."/>
            <person name="Schlueter A."/>
        </authorList>
    </citation>
    <scope>NUCLEOTIDE SEQUENCE [LARGE SCALE GENOMIC DNA]</scope>
    <source>
        <strain evidence="4">M2/40</strain>
    </source>
</reference>
<dbReference type="CDD" id="cd01106">
    <property type="entry name" value="HTH_TipAL-Mta"/>
    <property type="match status" value="1"/>
</dbReference>
<dbReference type="SUPFAM" id="SSF46955">
    <property type="entry name" value="Putative DNA-binding domain"/>
    <property type="match status" value="1"/>
</dbReference>
<dbReference type="SUPFAM" id="SSF53335">
    <property type="entry name" value="S-adenosyl-L-methionine-dependent methyltransferases"/>
    <property type="match status" value="1"/>
</dbReference>
<sequence length="388" mass="45507">MVNGKYTAGELAKLCGVSVRTIRYYDVKGLLKPIEYSEAGYRYYDDSSINTLQKILMLKYLGFSLEKIIEIINSNLGENLSQSLKEQRRLLMEKREHINLIINAVEEAERYSDSWESLIKIISLTNEKEEVIKQYSTDINLNKRMNIHDKFSTNSYGWHKWVFDKMKLKENMRILEIGCGNGALWLNNLNRIPKGCNIFLTDYSEGMLEKAKRNIISNNDVKFQFMQKDADNFEIDEDKFDIIIANHVLFYIKNREKLFYSIRRLLKNEGVFYCSTIGREHMLELHNLAYEFDERICIPHDEMCNEFSLENGKEQLSKAFNRVSRIDYEDSLIVDDSKALYDYVYSIPGNAANLIDNSKKDFKEFLDDKIEKEGAIYINKSTGIFRCH</sequence>
<dbReference type="GO" id="GO:0003677">
    <property type="term" value="F:DNA binding"/>
    <property type="evidence" value="ECO:0007669"/>
    <property type="project" value="UniProtKB-KW"/>
</dbReference>
<dbReference type="InterPro" id="IPR009061">
    <property type="entry name" value="DNA-bd_dom_put_sf"/>
</dbReference>
<feature type="domain" description="HTH merR-type" evidence="2">
    <location>
        <begin position="5"/>
        <end position="74"/>
    </location>
</feature>
<evidence type="ECO:0000256" key="1">
    <source>
        <dbReference type="ARBA" id="ARBA00023125"/>
    </source>
</evidence>
<dbReference type="AlphaFoldDB" id="W6RUA4"/>
<dbReference type="SMART" id="SM00422">
    <property type="entry name" value="HTH_MERR"/>
    <property type="match status" value="1"/>
</dbReference>
<dbReference type="PRINTS" id="PR00040">
    <property type="entry name" value="HTHMERR"/>
</dbReference>
<dbReference type="Pfam" id="PF13411">
    <property type="entry name" value="MerR_1"/>
    <property type="match status" value="1"/>
</dbReference>
<evidence type="ECO:0000313" key="4">
    <source>
        <dbReference type="Proteomes" id="UP000019426"/>
    </source>
</evidence>
<evidence type="ECO:0000313" key="3">
    <source>
        <dbReference type="EMBL" id="CDM68206.1"/>
    </source>
</evidence>
<dbReference type="PROSITE" id="PS00552">
    <property type="entry name" value="HTH_MERR_1"/>
    <property type="match status" value="1"/>
</dbReference>
<dbReference type="PANTHER" id="PTHR30204:SF90">
    <property type="entry name" value="HTH-TYPE TRANSCRIPTIONAL ACTIVATOR MTA"/>
    <property type="match status" value="1"/>
</dbReference>
<dbReference type="PATRIC" id="fig|1216932.3.peg.1032"/>
<dbReference type="KEGG" id="clt:CM240_1042"/>
<dbReference type="OrthoDB" id="9777497at2"/>
<keyword evidence="1" id="KW-0238">DNA-binding</keyword>
<dbReference type="HOGENOM" id="CLU_057314_0_0_9"/>
<dbReference type="Gene3D" id="3.40.50.150">
    <property type="entry name" value="Vaccinia Virus protein VP39"/>
    <property type="match status" value="1"/>
</dbReference>
<dbReference type="InterPro" id="IPR000551">
    <property type="entry name" value="MerR-type_HTH_dom"/>
</dbReference>
<dbReference type="InterPro" id="IPR025714">
    <property type="entry name" value="Methyltranfer_dom"/>
</dbReference>
<organism evidence="3 4">
    <name type="scientific">Clostridium bornimense</name>
    <dbReference type="NCBI Taxonomy" id="1216932"/>
    <lineage>
        <taxon>Bacteria</taxon>
        <taxon>Bacillati</taxon>
        <taxon>Bacillota</taxon>
        <taxon>Clostridia</taxon>
        <taxon>Eubacteriales</taxon>
        <taxon>Clostridiaceae</taxon>
        <taxon>Clostridium</taxon>
    </lineage>
</organism>
<dbReference type="PANTHER" id="PTHR30204">
    <property type="entry name" value="REDOX-CYCLING DRUG-SENSING TRANSCRIPTIONAL ACTIVATOR SOXR"/>
    <property type="match status" value="1"/>
</dbReference>
<proteinExistence type="predicted"/>
<name>W6RUA4_9CLOT</name>
<dbReference type="GO" id="GO:0003700">
    <property type="term" value="F:DNA-binding transcription factor activity"/>
    <property type="evidence" value="ECO:0007669"/>
    <property type="project" value="InterPro"/>
</dbReference>
<accession>W6RUA4</accession>
<gene>
    <name evidence="3" type="ORF">CM240_1042</name>
</gene>
<dbReference type="CDD" id="cd02440">
    <property type="entry name" value="AdoMet_MTases"/>
    <property type="match status" value="1"/>
</dbReference>